<dbReference type="Proteomes" id="UP000709295">
    <property type="component" value="Unassembled WGS sequence"/>
</dbReference>
<evidence type="ECO:0000313" key="1">
    <source>
        <dbReference type="EMBL" id="KAG6970726.1"/>
    </source>
</evidence>
<protein>
    <submittedName>
        <fullName evidence="1">Uncharacterized protein</fullName>
    </submittedName>
</protein>
<organism evidence="1 2">
    <name type="scientific">Phytophthora aleatoria</name>
    <dbReference type="NCBI Taxonomy" id="2496075"/>
    <lineage>
        <taxon>Eukaryota</taxon>
        <taxon>Sar</taxon>
        <taxon>Stramenopiles</taxon>
        <taxon>Oomycota</taxon>
        <taxon>Peronosporomycetes</taxon>
        <taxon>Peronosporales</taxon>
        <taxon>Peronosporaceae</taxon>
        <taxon>Phytophthora</taxon>
    </lineage>
</organism>
<sequence>MVGDIRDEANTLLAAFAPLLAPVVPINVHDAKVAVTALLRAIRNPGSNFPVINGLHTGQYLCHVKYSWRGVVVRIFQM</sequence>
<proteinExistence type="predicted"/>
<gene>
    <name evidence="1" type="ORF">JG688_00004739</name>
</gene>
<evidence type="ECO:0000313" key="2">
    <source>
        <dbReference type="Proteomes" id="UP000709295"/>
    </source>
</evidence>
<keyword evidence="2" id="KW-1185">Reference proteome</keyword>
<comment type="caution">
    <text evidence="1">The sequence shown here is derived from an EMBL/GenBank/DDBJ whole genome shotgun (WGS) entry which is preliminary data.</text>
</comment>
<dbReference type="AlphaFoldDB" id="A0A8J5IW96"/>
<name>A0A8J5IW96_9STRA</name>
<dbReference type="EMBL" id="JAENGY010000173">
    <property type="protein sequence ID" value="KAG6970726.1"/>
    <property type="molecule type" value="Genomic_DNA"/>
</dbReference>
<accession>A0A8J5IW96</accession>
<reference evidence="1" key="1">
    <citation type="submission" date="2021-01" db="EMBL/GenBank/DDBJ databases">
        <title>Phytophthora aleatoria, a newly-described species from Pinus radiata is distinct from Phytophthora cactorum isolates based on comparative genomics.</title>
        <authorList>
            <person name="Mcdougal R."/>
            <person name="Panda P."/>
            <person name="Williams N."/>
            <person name="Studholme D.J."/>
        </authorList>
    </citation>
    <scope>NUCLEOTIDE SEQUENCE</scope>
    <source>
        <strain evidence="1">NZFS 4037</strain>
    </source>
</reference>